<organism evidence="1 2">
    <name type="scientific">Lepeophtheirus salmonis</name>
    <name type="common">Salmon louse</name>
    <name type="synonym">Caligus salmonis</name>
    <dbReference type="NCBI Taxonomy" id="72036"/>
    <lineage>
        <taxon>Eukaryota</taxon>
        <taxon>Metazoa</taxon>
        <taxon>Ecdysozoa</taxon>
        <taxon>Arthropoda</taxon>
        <taxon>Crustacea</taxon>
        <taxon>Multicrustacea</taxon>
        <taxon>Hexanauplia</taxon>
        <taxon>Copepoda</taxon>
        <taxon>Siphonostomatoida</taxon>
        <taxon>Caligidae</taxon>
        <taxon>Lepeophtheirus</taxon>
    </lineage>
</organism>
<proteinExistence type="predicted"/>
<dbReference type="PANTHER" id="PTHR38332">
    <property type="entry name" value="PROTEIN CBG11604"/>
    <property type="match status" value="1"/>
</dbReference>
<dbReference type="EMBL" id="HG994581">
    <property type="protein sequence ID" value="CAF2870027.1"/>
    <property type="molecule type" value="Genomic_DNA"/>
</dbReference>
<protein>
    <submittedName>
        <fullName evidence="1">(salmon louse) hypothetical protein</fullName>
    </submittedName>
</protein>
<reference evidence="1" key="1">
    <citation type="submission" date="2021-02" db="EMBL/GenBank/DDBJ databases">
        <authorList>
            <person name="Bekaert M."/>
        </authorList>
    </citation>
    <scope>NUCLEOTIDE SEQUENCE</scope>
    <source>
        <strain evidence="1">IoA-00</strain>
    </source>
</reference>
<dbReference type="AlphaFoldDB" id="A0A7R8CRP7"/>
<sequence>MYIRTQEASIDCFKCVSINGSNPACDDPFHNNFTSDYLQRPCWGGRKGRNGLFLASSCIKIIGSYSDGSGTLTVRGCALDSGTLTTDTEIIRMSHCGSFYFNDKYAHGCVQSCDDIDACNSSQRTKSPVHLLILLHLISSALLKFHAEPLCVF</sequence>
<accession>A0A7R8CRP7</accession>
<evidence type="ECO:0000313" key="2">
    <source>
        <dbReference type="Proteomes" id="UP000675881"/>
    </source>
</evidence>
<dbReference type="PANTHER" id="PTHR38332:SF1">
    <property type="entry name" value="RE49668P"/>
    <property type="match status" value="1"/>
</dbReference>
<evidence type="ECO:0000313" key="1">
    <source>
        <dbReference type="EMBL" id="CAF2870027.1"/>
    </source>
</evidence>
<keyword evidence="2" id="KW-1185">Reference proteome</keyword>
<gene>
    <name evidence="1" type="ORF">LSAA_6741</name>
</gene>
<dbReference type="Proteomes" id="UP000675881">
    <property type="component" value="Chromosome 2"/>
</dbReference>
<name>A0A7R8CRP7_LEPSM</name>
<dbReference type="OrthoDB" id="428346at2759"/>